<dbReference type="PANTHER" id="PTHR42970:SF1">
    <property type="entry name" value="PECTATE LYASE C-RELATED"/>
    <property type="match status" value="1"/>
</dbReference>
<dbReference type="EMBL" id="JAGPXD010000001">
    <property type="protein sequence ID" value="KAH7375408.1"/>
    <property type="molecule type" value="Genomic_DNA"/>
</dbReference>
<feature type="region of interest" description="Disordered" evidence="3">
    <location>
        <begin position="682"/>
        <end position="714"/>
    </location>
</feature>
<dbReference type="GO" id="GO:0046872">
    <property type="term" value="F:metal ion binding"/>
    <property type="evidence" value="ECO:0007669"/>
    <property type="project" value="UniProtKB-KW"/>
</dbReference>
<dbReference type="SUPFAM" id="SSF51126">
    <property type="entry name" value="Pectin lyase-like"/>
    <property type="match status" value="1"/>
</dbReference>
<evidence type="ECO:0000256" key="3">
    <source>
        <dbReference type="SAM" id="MobiDB-lite"/>
    </source>
</evidence>
<dbReference type="Proteomes" id="UP000813385">
    <property type="component" value="Unassembled WGS sequence"/>
</dbReference>
<keyword evidence="6" id="KW-1185">Reference proteome</keyword>
<evidence type="ECO:0000256" key="4">
    <source>
        <dbReference type="SAM" id="SignalP"/>
    </source>
</evidence>
<proteinExistence type="predicted"/>
<sequence>MRFAQLLAVLVASVLPAVSLPAPPTVSAGATAPPPPASRIRVGLNPENVRPLEDSDFKLWSVGSDAAPSKTFGNITFSLSIPTDASWRGGWYKFGYSKFLSSMGERLVNQGLSTEAGGSAITLSITGLPAGPHTLLAWHNAWDKLAAVASLTVAVDGAPAASNVSQTVRVDNLWEAGTSHVAFNVTSATQTVQIQYTPGPEGDARAFLNAFELDGPSADNRIMFPFPAHRDERVVLGNGSVVASWRAPAAASSPTYDVYLGTSETTLGSVSLGQTSTEVALSGLDTLGTYYWRVDVVTEGTVHVGQVFMFRAAQLAFPGAEGWGRFSRGGRGGKIVKVTSLADSTEPGTLRHALTVETGPRTVVFDVGGIITLTSRLTVNGQYVTVAGQSAPGKGIIIQGMPFGLSGATDVIIRHVRVRTGKVSGQTVDGMGAQGSNHCIFDRCSVGWSIDEAFSSRAAHNITFQRSMISEPLNVAGHQNYPNGTAHGYAGTIGGDVGSFHHNLIAHAEGRSWSMGGGLDANNEFAGRLDIRNNVVYNFGGRVTDGGAKAVNFVGNLYKRGPASELNYALRATYEDNFGGAQQYHCAGNSMPGAFTQDSVQYPSGNGTSVTSNIACWADVSFSPAPTYQRFFPTPFFESYVETQSSTEAYKRVLSDSGASQPVFDDHDKRIVRETLSGTTTYVGSQSGKKGLIDHPDDAGGLEPFPSTTRPGDWDADNDGIADWWDGSTGGEGYTALEGYLNFMAEPHVFVAPSATVSVDLGALAAGFTSPIFRVSGATKGTVSVSGTSANYQAGASAGIDSFDVDIQDTEGSTWTRRVGVAIAA</sequence>
<dbReference type="InterPro" id="IPR012334">
    <property type="entry name" value="Pectin_lyas_fold"/>
</dbReference>
<organism evidence="5 6">
    <name type="scientific">Plectosphaerella cucumerina</name>
    <dbReference type="NCBI Taxonomy" id="40658"/>
    <lineage>
        <taxon>Eukaryota</taxon>
        <taxon>Fungi</taxon>
        <taxon>Dikarya</taxon>
        <taxon>Ascomycota</taxon>
        <taxon>Pezizomycotina</taxon>
        <taxon>Sordariomycetes</taxon>
        <taxon>Hypocreomycetidae</taxon>
        <taxon>Glomerellales</taxon>
        <taxon>Plectosphaerellaceae</taxon>
        <taxon>Plectosphaerella</taxon>
    </lineage>
</organism>
<keyword evidence="4" id="KW-0732">Signal</keyword>
<dbReference type="Gene3D" id="2.160.20.10">
    <property type="entry name" value="Single-stranded right-handed beta-helix, Pectin lyase-like"/>
    <property type="match status" value="1"/>
</dbReference>
<dbReference type="InterPro" id="IPR011050">
    <property type="entry name" value="Pectin_lyase_fold/virulence"/>
</dbReference>
<name>A0A8K0X9A1_9PEZI</name>
<dbReference type="OrthoDB" id="302705at2759"/>
<dbReference type="AlphaFoldDB" id="A0A8K0X9A1"/>
<evidence type="ECO:0000313" key="5">
    <source>
        <dbReference type="EMBL" id="KAH7375408.1"/>
    </source>
</evidence>
<comment type="caution">
    <text evidence="5">The sequence shown here is derived from an EMBL/GenBank/DDBJ whole genome shotgun (WGS) entry which is preliminary data.</text>
</comment>
<dbReference type="PANTHER" id="PTHR42970">
    <property type="entry name" value="PECTATE LYASE C-RELATED"/>
    <property type="match status" value="1"/>
</dbReference>
<dbReference type="InterPro" id="IPR052063">
    <property type="entry name" value="Polysaccharide_Lyase_1"/>
</dbReference>
<evidence type="ECO:0000313" key="6">
    <source>
        <dbReference type="Proteomes" id="UP000813385"/>
    </source>
</evidence>
<keyword evidence="5" id="KW-0456">Lyase</keyword>
<feature type="signal peptide" evidence="4">
    <location>
        <begin position="1"/>
        <end position="21"/>
    </location>
</feature>
<keyword evidence="2" id="KW-0325">Glycoprotein</keyword>
<evidence type="ECO:0000256" key="2">
    <source>
        <dbReference type="ARBA" id="ARBA00023180"/>
    </source>
</evidence>
<gene>
    <name evidence="5" type="ORF">B0T11DRAFT_334780</name>
</gene>
<reference evidence="5" key="1">
    <citation type="journal article" date="2021" name="Nat. Commun.">
        <title>Genetic determinants of endophytism in the Arabidopsis root mycobiome.</title>
        <authorList>
            <person name="Mesny F."/>
            <person name="Miyauchi S."/>
            <person name="Thiergart T."/>
            <person name="Pickel B."/>
            <person name="Atanasova L."/>
            <person name="Karlsson M."/>
            <person name="Huettel B."/>
            <person name="Barry K.W."/>
            <person name="Haridas S."/>
            <person name="Chen C."/>
            <person name="Bauer D."/>
            <person name="Andreopoulos W."/>
            <person name="Pangilinan J."/>
            <person name="LaButti K."/>
            <person name="Riley R."/>
            <person name="Lipzen A."/>
            <person name="Clum A."/>
            <person name="Drula E."/>
            <person name="Henrissat B."/>
            <person name="Kohler A."/>
            <person name="Grigoriev I.V."/>
            <person name="Martin F.M."/>
            <person name="Hacquard S."/>
        </authorList>
    </citation>
    <scope>NUCLEOTIDE SEQUENCE</scope>
    <source>
        <strain evidence="5">MPI-CAGE-AT-0016</strain>
    </source>
</reference>
<accession>A0A8K0X9A1</accession>
<feature type="chain" id="PRO_5035418441" evidence="4">
    <location>
        <begin position="22"/>
        <end position="825"/>
    </location>
</feature>
<dbReference type="GO" id="GO:0016829">
    <property type="term" value="F:lyase activity"/>
    <property type="evidence" value="ECO:0007669"/>
    <property type="project" value="UniProtKB-KW"/>
</dbReference>
<protein>
    <submittedName>
        <fullName evidence="5">Pectate lyase</fullName>
    </submittedName>
</protein>
<evidence type="ECO:0000256" key="1">
    <source>
        <dbReference type="ARBA" id="ARBA00022723"/>
    </source>
</evidence>
<keyword evidence="1" id="KW-0479">Metal-binding</keyword>